<dbReference type="CDD" id="cd22157">
    <property type="entry name" value="F-box_AtFBW1-like"/>
    <property type="match status" value="1"/>
</dbReference>
<evidence type="ECO:0000259" key="1">
    <source>
        <dbReference type="PROSITE" id="PS50181"/>
    </source>
</evidence>
<dbReference type="SUPFAM" id="SSF50965">
    <property type="entry name" value="Galactose oxidase, central domain"/>
    <property type="match status" value="1"/>
</dbReference>
<protein>
    <recommendedName>
        <fullName evidence="1">F-box domain-containing protein</fullName>
    </recommendedName>
</protein>
<dbReference type="NCBIfam" id="TIGR01640">
    <property type="entry name" value="F_box_assoc_1"/>
    <property type="match status" value="1"/>
</dbReference>
<accession>A0A5S9WYN4</accession>
<dbReference type="OrthoDB" id="5314306at2759"/>
<dbReference type="InterPro" id="IPR036047">
    <property type="entry name" value="F-box-like_dom_sf"/>
</dbReference>
<organism evidence="2 3">
    <name type="scientific">Arabidopsis thaliana</name>
    <name type="common">Mouse-ear cress</name>
    <dbReference type="NCBI Taxonomy" id="3702"/>
    <lineage>
        <taxon>Eukaryota</taxon>
        <taxon>Viridiplantae</taxon>
        <taxon>Streptophyta</taxon>
        <taxon>Embryophyta</taxon>
        <taxon>Tracheophyta</taxon>
        <taxon>Spermatophyta</taxon>
        <taxon>Magnoliopsida</taxon>
        <taxon>eudicotyledons</taxon>
        <taxon>Gunneridae</taxon>
        <taxon>Pentapetalae</taxon>
        <taxon>rosids</taxon>
        <taxon>malvids</taxon>
        <taxon>Brassicales</taxon>
        <taxon>Brassicaceae</taxon>
        <taxon>Camelineae</taxon>
        <taxon>Arabidopsis</taxon>
    </lineage>
</organism>
<dbReference type="ExpressionAtlas" id="A0A5S9WYN4">
    <property type="expression patterns" value="baseline and differential"/>
</dbReference>
<dbReference type="InterPro" id="IPR050796">
    <property type="entry name" value="SCF_F-box_component"/>
</dbReference>
<dbReference type="InterPro" id="IPR017451">
    <property type="entry name" value="F-box-assoc_interact_dom"/>
</dbReference>
<gene>
    <name evidence="2" type="ORF">C24_LOCUS7932</name>
</gene>
<evidence type="ECO:0000313" key="3">
    <source>
        <dbReference type="Proteomes" id="UP000434276"/>
    </source>
</evidence>
<dbReference type="Gene3D" id="1.20.1280.50">
    <property type="match status" value="1"/>
</dbReference>
<dbReference type="Pfam" id="PF00646">
    <property type="entry name" value="F-box"/>
    <property type="match status" value="1"/>
</dbReference>
<dbReference type="SUPFAM" id="SSF81383">
    <property type="entry name" value="F-box domain"/>
    <property type="match status" value="1"/>
</dbReference>
<name>A0A5S9WYN4_ARATH</name>
<sequence length="370" mass="43317">MALPWELEEDILSRLPPISLVRFRTVSKHWNSLFNDKTFINNHLSRSRPEFIILTNSKIYSVDIIDHNNIDPTIRLHEIPTYDIHSRGTDLNRTIINTCDEFLFYNYRYWDNKTALWNPWLRQVRWIEYANQEFCVFGLGCDNSRPEKVYKILGHLFCHGKVLRDQKVVIYECASDSLRFIDRPEDDDWPITETAKRSNVSLNGNLYWFGCSNYENDEYYIRIFDFSTEDFKPFCLLSCQMSHSTDELVLAVYKGDRFSLLRQCSVTREIGIWVTKERINNNNGNGGEGVEWLKLMTLSKPNLPKLFGTVSYFIYGKTLYMCNGDDETALACIYIVREDVCKKFQIGSGNINCRHCVYTPNLLSLPLFIG</sequence>
<dbReference type="InterPro" id="IPR006527">
    <property type="entry name" value="F-box-assoc_dom_typ1"/>
</dbReference>
<dbReference type="PANTHER" id="PTHR31672:SF13">
    <property type="entry name" value="F-BOX PROTEIN CPR30-LIKE"/>
    <property type="match status" value="1"/>
</dbReference>
<dbReference type="EMBL" id="CACSHJ010000088">
    <property type="protein sequence ID" value="CAA0364073.1"/>
    <property type="molecule type" value="Genomic_DNA"/>
</dbReference>
<dbReference type="AlphaFoldDB" id="A0A5S9WYN4"/>
<dbReference type="Pfam" id="PF07734">
    <property type="entry name" value="FBA_1"/>
    <property type="match status" value="1"/>
</dbReference>
<dbReference type="PANTHER" id="PTHR31672">
    <property type="entry name" value="BNACNNG10540D PROTEIN"/>
    <property type="match status" value="1"/>
</dbReference>
<dbReference type="SMART" id="SM00256">
    <property type="entry name" value="FBOX"/>
    <property type="match status" value="1"/>
</dbReference>
<feature type="domain" description="F-box" evidence="1">
    <location>
        <begin position="1"/>
        <end position="43"/>
    </location>
</feature>
<reference evidence="2 3" key="1">
    <citation type="submission" date="2019-12" db="EMBL/GenBank/DDBJ databases">
        <authorList>
            <person name="Jiao W.-B."/>
            <person name="Schneeberger K."/>
        </authorList>
    </citation>
    <scope>NUCLEOTIDE SEQUENCE [LARGE SCALE GENOMIC DNA]</scope>
    <source>
        <strain evidence="3">cv. C24</strain>
    </source>
</reference>
<evidence type="ECO:0000313" key="2">
    <source>
        <dbReference type="EMBL" id="CAA0364073.1"/>
    </source>
</evidence>
<dbReference type="PROSITE" id="PS50181">
    <property type="entry name" value="FBOX"/>
    <property type="match status" value="1"/>
</dbReference>
<dbReference type="Proteomes" id="UP000434276">
    <property type="component" value="Unassembled WGS sequence"/>
</dbReference>
<proteinExistence type="predicted"/>
<dbReference type="InterPro" id="IPR011043">
    <property type="entry name" value="Gal_Oxase/kelch_b-propeller"/>
</dbReference>
<dbReference type="InterPro" id="IPR001810">
    <property type="entry name" value="F-box_dom"/>
</dbReference>